<accession>A0AAQ3MJF9</accession>
<dbReference type="SUPFAM" id="SSF56281">
    <property type="entry name" value="Metallo-hydrolase/oxidoreductase"/>
    <property type="match status" value="1"/>
</dbReference>
<dbReference type="Pfam" id="PF23023">
    <property type="entry name" value="Anti-Pycsar_Apyc1"/>
    <property type="match status" value="1"/>
</dbReference>
<dbReference type="Gene3D" id="3.60.15.10">
    <property type="entry name" value="Ribonuclease Z/Hydroxyacylglutathione hydrolase-like"/>
    <property type="match status" value="2"/>
</dbReference>
<keyword evidence="2" id="KW-1185">Reference proteome</keyword>
<sequence length="424" mass="48026">MHISLSNLAFKTPQHFPLHHPILPPKPLHHQVSTQSHVNVLKGSGYLSEISKKIDHEEQYRIARSQVNRKVLELEGYSIEGISVGGQETCIIIPEFKSTFDIGRCPSRAINQNFLFITHAHLDHIGGLPMYVASRGLFNLKPPTIFVPPCIKEDVEKLLDIHRTMGQVELNAEVVALDVGETYEIRNNLVVRPFRTQHVIPSQGYVFYSIRKKLRKQYAHLNGKQIEKLKKAGAEITDTILSPEVAFTGDTTPDFMLEPCNSDALRAKILITEYDHLKFLEMENRKKGSVIFGDFSVSDIEWLGTLAEQKANIWVGKPSFTRWKGLTGAQSCHPPTSWPWHILPFASATFLDDSFSIDHARQHGHTHLSEIIANAQWIRNKAVLLTHFSPRYTLEDIRQAASKLQSRLSAKVVPLTEGFKSMYT</sequence>
<evidence type="ECO:0008006" key="3">
    <source>
        <dbReference type="Google" id="ProtNLM"/>
    </source>
</evidence>
<dbReference type="AlphaFoldDB" id="A0AAQ3MJF9"/>
<reference evidence="1 2" key="1">
    <citation type="journal article" date="2023" name="Life. Sci Alliance">
        <title>Evolutionary insights into 3D genome organization and epigenetic landscape of Vigna mungo.</title>
        <authorList>
            <person name="Junaid A."/>
            <person name="Singh B."/>
            <person name="Bhatia S."/>
        </authorList>
    </citation>
    <scope>NUCLEOTIDE SEQUENCE [LARGE SCALE GENOMIC DNA]</scope>
    <source>
        <strain evidence="1">Urdbean</strain>
    </source>
</reference>
<organism evidence="1 2">
    <name type="scientific">Vigna mungo</name>
    <name type="common">Black gram</name>
    <name type="synonym">Phaseolus mungo</name>
    <dbReference type="NCBI Taxonomy" id="3915"/>
    <lineage>
        <taxon>Eukaryota</taxon>
        <taxon>Viridiplantae</taxon>
        <taxon>Streptophyta</taxon>
        <taxon>Embryophyta</taxon>
        <taxon>Tracheophyta</taxon>
        <taxon>Spermatophyta</taxon>
        <taxon>Magnoliopsida</taxon>
        <taxon>eudicotyledons</taxon>
        <taxon>Gunneridae</taxon>
        <taxon>Pentapetalae</taxon>
        <taxon>rosids</taxon>
        <taxon>fabids</taxon>
        <taxon>Fabales</taxon>
        <taxon>Fabaceae</taxon>
        <taxon>Papilionoideae</taxon>
        <taxon>50 kb inversion clade</taxon>
        <taxon>NPAAA clade</taxon>
        <taxon>indigoferoid/millettioid clade</taxon>
        <taxon>Phaseoleae</taxon>
        <taxon>Vigna</taxon>
    </lineage>
</organism>
<protein>
    <recommendedName>
        <fullName evidence="3">Metallo-beta-lactamase domain-containing protein</fullName>
    </recommendedName>
</protein>
<dbReference type="PANTHER" id="PTHR46504:SF1">
    <property type="entry name" value="TRNASE Z TRZ2, CHLOROPLASTIC"/>
    <property type="match status" value="1"/>
</dbReference>
<dbReference type="EMBL" id="CP144690">
    <property type="protein sequence ID" value="WVY92222.1"/>
    <property type="molecule type" value="Genomic_DNA"/>
</dbReference>
<name>A0AAQ3MJF9_VIGMU</name>
<evidence type="ECO:0000313" key="1">
    <source>
        <dbReference type="EMBL" id="WVY92222.1"/>
    </source>
</evidence>
<gene>
    <name evidence="1" type="ORF">V8G54_037736</name>
</gene>
<proteinExistence type="predicted"/>
<dbReference type="Proteomes" id="UP001374535">
    <property type="component" value="Chromosome 11"/>
</dbReference>
<evidence type="ECO:0000313" key="2">
    <source>
        <dbReference type="Proteomes" id="UP001374535"/>
    </source>
</evidence>
<dbReference type="PANTHER" id="PTHR46504">
    <property type="entry name" value="TRNASE Z TRZ1"/>
    <property type="match status" value="1"/>
</dbReference>
<dbReference type="CDD" id="cd16272">
    <property type="entry name" value="RNaseZ_MBL-fold"/>
    <property type="match status" value="1"/>
</dbReference>
<dbReference type="InterPro" id="IPR036866">
    <property type="entry name" value="RibonucZ/Hydroxyglut_hydro"/>
</dbReference>